<dbReference type="Proteomes" id="UP000003233">
    <property type="component" value="Unassembled WGS sequence"/>
</dbReference>
<protein>
    <submittedName>
        <fullName evidence="1">Uncharacterized protein</fullName>
    </submittedName>
</protein>
<evidence type="ECO:0000313" key="1">
    <source>
        <dbReference type="EMBL" id="EHO77239.1"/>
    </source>
</evidence>
<dbReference type="BioCyc" id="FSP457404-HMP:GTSQ-3598-MONOMER"/>
<dbReference type="HOGENOM" id="CLU_2522773_0_0_0"/>
<proteinExistence type="predicted"/>
<keyword evidence="2" id="KW-1185">Reference proteome</keyword>
<organism evidence="1 2">
    <name type="scientific">Fusobacterium ulcerans 12-1B</name>
    <dbReference type="NCBI Taxonomy" id="457404"/>
    <lineage>
        <taxon>Bacteria</taxon>
        <taxon>Fusobacteriati</taxon>
        <taxon>Fusobacteriota</taxon>
        <taxon>Fusobacteriia</taxon>
        <taxon>Fusobacteriales</taxon>
        <taxon>Fusobacteriaceae</taxon>
        <taxon>Fusobacterium</taxon>
    </lineage>
</organism>
<evidence type="ECO:0000313" key="2">
    <source>
        <dbReference type="Proteomes" id="UP000003233"/>
    </source>
</evidence>
<dbReference type="RefSeq" id="WP_008699518.1">
    <property type="nucleotide sequence ID" value="NZ_KE161012.1"/>
</dbReference>
<reference evidence="1 2" key="1">
    <citation type="submission" date="2012-07" db="EMBL/GenBank/DDBJ databases">
        <title>The Genome Sequence of Fusobacterium ulcerans 12_1B.</title>
        <authorList>
            <consortium name="The Broad Institute Genome Sequencing Platform"/>
            <person name="Earl A."/>
            <person name="Ward D."/>
            <person name="Feldgarden M."/>
            <person name="Gevers D."/>
            <person name="Strauss J."/>
            <person name="Ambrose C.E."/>
            <person name="Allen-Vercoe E."/>
            <person name="Walker B."/>
            <person name="Young S.K."/>
            <person name="Zeng Q."/>
            <person name="Gargeya S."/>
            <person name="Fitzgerald M."/>
            <person name="Haas B."/>
            <person name="Abouelleil A."/>
            <person name="Alvarado L."/>
            <person name="Arachchi H.M."/>
            <person name="Berlin A.M."/>
            <person name="Chapman S.B."/>
            <person name="Goldberg J."/>
            <person name="Griggs A."/>
            <person name="Gujja S."/>
            <person name="Hansen M."/>
            <person name="Howarth C."/>
            <person name="Imamovic A."/>
            <person name="Larimer J."/>
            <person name="McCowen C."/>
            <person name="Montmayeur A."/>
            <person name="Murphy C."/>
            <person name="Neiman D."/>
            <person name="Pearson M."/>
            <person name="Priest M."/>
            <person name="Roberts A."/>
            <person name="Saif S."/>
            <person name="Shea T."/>
            <person name="Sisk P."/>
            <person name="Sykes S."/>
            <person name="Wortman J."/>
            <person name="Nusbaum C."/>
            <person name="Birren B."/>
        </authorList>
    </citation>
    <scope>NUCLEOTIDE SEQUENCE [LARGE SCALE GENOMIC DNA]</scope>
    <source>
        <strain evidence="1 2">12_1B</strain>
    </source>
</reference>
<dbReference type="EMBL" id="AGWJ02000035">
    <property type="protein sequence ID" value="EHO77239.1"/>
    <property type="molecule type" value="Genomic_DNA"/>
</dbReference>
<gene>
    <name evidence="1" type="ORF">HMPREF0402_03543</name>
</gene>
<dbReference type="AlphaFoldDB" id="H1PYQ0"/>
<dbReference type="PATRIC" id="fig|457404.5.peg.3483"/>
<accession>H1PYQ0</accession>
<sequence length="84" mass="10448">MEIKIKLKTKLIEIFNEWSKKEWEMEVDEEFIKLYDENGSYVMTIKNILKFKVLNTRYTFKCEKKKIEEIMNNIEFIEKENDWD</sequence>
<comment type="caution">
    <text evidence="1">The sequence shown here is derived from an EMBL/GenBank/DDBJ whole genome shotgun (WGS) entry which is preliminary data.</text>
</comment>
<name>H1PYQ0_9FUSO</name>